<comment type="catalytic activity">
    <reaction evidence="1">
        <text>a uridine in mRNA = a pseudouridine in mRNA</text>
        <dbReference type="Rhea" id="RHEA:56644"/>
        <dbReference type="Rhea" id="RHEA-COMP:14658"/>
        <dbReference type="Rhea" id="RHEA-COMP:14659"/>
        <dbReference type="ChEBI" id="CHEBI:65314"/>
        <dbReference type="ChEBI" id="CHEBI:65315"/>
    </reaction>
</comment>
<dbReference type="PANTHER" id="PTHR13326">
    <property type="entry name" value="TRNA PSEUDOURIDINE SYNTHASE D"/>
    <property type="match status" value="1"/>
</dbReference>
<feature type="domain" description="TRUD" evidence="4">
    <location>
        <begin position="56"/>
        <end position="283"/>
    </location>
</feature>
<dbReference type="Proteomes" id="UP000281406">
    <property type="component" value="Unassembled WGS sequence"/>
</dbReference>
<evidence type="ECO:0000256" key="3">
    <source>
        <dbReference type="ARBA" id="ARBA00023235"/>
    </source>
</evidence>
<evidence type="ECO:0000256" key="2">
    <source>
        <dbReference type="ARBA" id="ARBA00007953"/>
    </source>
</evidence>
<dbReference type="PANTHER" id="PTHR13326:SF21">
    <property type="entry name" value="PSEUDOURIDYLATE SYNTHASE PUS7L"/>
    <property type="match status" value="1"/>
</dbReference>
<dbReference type="InterPro" id="IPR001656">
    <property type="entry name" value="PsdUridine_synth_TruD"/>
</dbReference>
<evidence type="ECO:0000256" key="1">
    <source>
        <dbReference type="ARBA" id="ARBA00001166"/>
    </source>
</evidence>
<keyword evidence="3" id="KW-0413">Isomerase</keyword>
<dbReference type="GO" id="GO:0005634">
    <property type="term" value="C:nucleus"/>
    <property type="evidence" value="ECO:0007669"/>
    <property type="project" value="TreeGrafter"/>
</dbReference>
<dbReference type="AlphaFoldDB" id="A0A3N0XDN4"/>
<dbReference type="InterPro" id="IPR042214">
    <property type="entry name" value="TruD_catalytic"/>
</dbReference>
<reference evidence="5 6" key="1">
    <citation type="submission" date="2018-10" db="EMBL/GenBank/DDBJ databases">
        <title>Genome assembly for a Yunnan-Guizhou Plateau 3E fish, Anabarilius grahami (Regan), and its evolutionary and genetic applications.</title>
        <authorList>
            <person name="Jiang W."/>
        </authorList>
    </citation>
    <scope>NUCLEOTIDE SEQUENCE [LARGE SCALE GENOMIC DNA]</scope>
    <source>
        <strain evidence="5">AG-KIZ</strain>
        <tissue evidence="5">Muscle</tissue>
    </source>
</reference>
<name>A0A3N0XDN4_ANAGA</name>
<evidence type="ECO:0000313" key="6">
    <source>
        <dbReference type="Proteomes" id="UP000281406"/>
    </source>
</evidence>
<dbReference type="GO" id="GO:0003723">
    <property type="term" value="F:RNA binding"/>
    <property type="evidence" value="ECO:0007669"/>
    <property type="project" value="InterPro"/>
</dbReference>
<protein>
    <submittedName>
        <fullName evidence="5">Pseudouridylate synthase 7 homolog-like protein</fullName>
    </submittedName>
</protein>
<dbReference type="PROSITE" id="PS50984">
    <property type="entry name" value="TRUD"/>
    <property type="match status" value="1"/>
</dbReference>
<dbReference type="OrthoDB" id="447290at2759"/>
<dbReference type="GO" id="GO:0009982">
    <property type="term" value="F:pseudouridine synthase activity"/>
    <property type="evidence" value="ECO:0007669"/>
    <property type="project" value="InterPro"/>
</dbReference>
<dbReference type="EMBL" id="RJVU01079805">
    <property type="protein sequence ID" value="ROI15418.1"/>
    <property type="molecule type" value="Genomic_DNA"/>
</dbReference>
<evidence type="ECO:0000313" key="5">
    <source>
        <dbReference type="EMBL" id="ROI15418.1"/>
    </source>
</evidence>
<comment type="similarity">
    <text evidence="2">Belongs to the pseudouridine synthase TruD family.</text>
</comment>
<dbReference type="InterPro" id="IPR020103">
    <property type="entry name" value="PsdUridine_synth_cat_dom_sf"/>
</dbReference>
<accession>A0A3N0XDN4</accession>
<organism evidence="5 6">
    <name type="scientific">Anabarilius grahami</name>
    <name type="common">Kanglang fish</name>
    <name type="synonym">Barilius grahami</name>
    <dbReference type="NCBI Taxonomy" id="495550"/>
    <lineage>
        <taxon>Eukaryota</taxon>
        <taxon>Metazoa</taxon>
        <taxon>Chordata</taxon>
        <taxon>Craniata</taxon>
        <taxon>Vertebrata</taxon>
        <taxon>Euteleostomi</taxon>
        <taxon>Actinopterygii</taxon>
        <taxon>Neopterygii</taxon>
        <taxon>Teleostei</taxon>
        <taxon>Ostariophysi</taxon>
        <taxon>Cypriniformes</taxon>
        <taxon>Xenocyprididae</taxon>
        <taxon>Xenocypridinae</taxon>
        <taxon>Xenocypridinae incertae sedis</taxon>
        <taxon>Anabarilius</taxon>
    </lineage>
</organism>
<dbReference type="SUPFAM" id="SSF55120">
    <property type="entry name" value="Pseudouridine synthase"/>
    <property type="match status" value="1"/>
</dbReference>
<keyword evidence="6" id="KW-1185">Reference proteome</keyword>
<dbReference type="CDD" id="cd02576">
    <property type="entry name" value="PseudoU_synth_ScPUS7"/>
    <property type="match status" value="1"/>
</dbReference>
<dbReference type="Gene3D" id="3.30.2350.20">
    <property type="entry name" value="TruD, catalytic domain"/>
    <property type="match status" value="2"/>
</dbReference>
<comment type="caution">
    <text evidence="5">The sequence shown here is derived from an EMBL/GenBank/DDBJ whole genome shotgun (WGS) entry which is preliminary data.</text>
</comment>
<proteinExistence type="inferred from homology"/>
<sequence length="324" mass="36390">MQISHVHPVSEPLKLGRLQGNHFDLVIRDLKPHGKHGLAELQQLVKEAVENVKNRGFVNYYGPQRFGSGSCVQADQIGLVLLKEEMEASVKLFFTPEDGDDLQNKAKRHFLLTGNAKESLALMPAYKARERLMLRALHRYGSGQEGCIRGWLSLPHSMRVFYLHSYCSRVWNEAAKYRLQKLGFKAVQGDLVWAGSETGLKSSTEELNAPQVHVVASEEEKNEVFSLDQVILPMPGNSVKYPENLLGQWYQDRLAQDGLGSCRFRVTPLKLNVPGCYRPLLAKPQNITFSLQTEEEPSLSLTFNLDASCYATVCLGEIMKSNLS</sequence>
<evidence type="ECO:0000259" key="4">
    <source>
        <dbReference type="PROSITE" id="PS50984"/>
    </source>
</evidence>
<dbReference type="Pfam" id="PF01142">
    <property type="entry name" value="TruD"/>
    <property type="match status" value="1"/>
</dbReference>
<gene>
    <name evidence="5" type="ORF">DPX16_12970</name>
</gene>
<dbReference type="GO" id="GO:0001522">
    <property type="term" value="P:pseudouridine synthesis"/>
    <property type="evidence" value="ECO:0007669"/>
    <property type="project" value="InterPro"/>
</dbReference>
<dbReference type="InterPro" id="IPR011760">
    <property type="entry name" value="PsdUridine_synth_TruD_insert"/>
</dbReference>